<organism evidence="1 2">
    <name type="scientific">Sorangium cellulosum</name>
    <name type="common">Polyangium cellulosum</name>
    <dbReference type="NCBI Taxonomy" id="56"/>
    <lineage>
        <taxon>Bacteria</taxon>
        <taxon>Pseudomonadati</taxon>
        <taxon>Myxococcota</taxon>
        <taxon>Polyangia</taxon>
        <taxon>Polyangiales</taxon>
        <taxon>Polyangiaceae</taxon>
        <taxon>Sorangium</taxon>
    </lineage>
</organism>
<accession>A0A150TQS4</accession>
<evidence type="ECO:0000313" key="2">
    <source>
        <dbReference type="Proteomes" id="UP000075502"/>
    </source>
</evidence>
<protein>
    <submittedName>
        <fullName evidence="1">Uncharacterized protein</fullName>
    </submittedName>
</protein>
<gene>
    <name evidence="1" type="ORF">BE21_31385</name>
</gene>
<proteinExistence type="predicted"/>
<name>A0A150TQS4_SORCE</name>
<dbReference type="AlphaFoldDB" id="A0A150TQS4"/>
<reference evidence="1 2" key="1">
    <citation type="submission" date="2014-02" db="EMBL/GenBank/DDBJ databases">
        <title>The small core and large imbalanced accessory genome model reveals a collaborative survival strategy of Sorangium cellulosum strains in nature.</title>
        <authorList>
            <person name="Han K."/>
            <person name="Peng R."/>
            <person name="Blom J."/>
            <person name="Li Y.-Z."/>
        </authorList>
    </citation>
    <scope>NUCLEOTIDE SEQUENCE [LARGE SCALE GENOMIC DNA]</scope>
    <source>
        <strain evidence="1 2">So0007-03</strain>
    </source>
</reference>
<comment type="caution">
    <text evidence="1">The sequence shown here is derived from an EMBL/GenBank/DDBJ whole genome shotgun (WGS) entry which is preliminary data.</text>
</comment>
<evidence type="ECO:0000313" key="1">
    <source>
        <dbReference type="EMBL" id="KYG07051.1"/>
    </source>
</evidence>
<dbReference type="EMBL" id="JEME01001472">
    <property type="protein sequence ID" value="KYG07051.1"/>
    <property type="molecule type" value="Genomic_DNA"/>
</dbReference>
<sequence length="368" mass="38572">MQGPQNPIAEQSFASLWLVDGCAGGGKLNFCSTETVEEVLELAIDDPSVLRFAEEEEVPKGLPSDMAHPVVQGLSAGSANVRVRARFSDSERAAELKVDVVEVDAVALPPRCAEAEAPLRVPPGKTLTFDVVPHGGGRPLDGVLPGLVRGEGVPCSGIDDSSRMFCSWTAPLEGGAVELVSDVLPGFRGRLQSYGANDVVAVHAFTERIWESAVGPGWPVRLPTATALKEGIPCESLPVHAVTATPSICTGPDGELAWDASDDRELLVKMLQTGTCKLQLGAVGAATLPSTAEFSMRVVSQATVDHLAHPETACEVEGATACNGFHNPMRCENGRWRDLKSCGSGVCEFVGRGEAGCTSAEGCAVCRP</sequence>
<dbReference type="Proteomes" id="UP000075502">
    <property type="component" value="Unassembled WGS sequence"/>
</dbReference>